<gene>
    <name evidence="2" type="ORF">F0L68_08400</name>
</gene>
<protein>
    <submittedName>
        <fullName evidence="2">Uncharacterized protein</fullName>
    </submittedName>
</protein>
<evidence type="ECO:0000256" key="1">
    <source>
        <dbReference type="SAM" id="Phobius"/>
    </source>
</evidence>
<keyword evidence="1" id="KW-1133">Transmembrane helix</keyword>
<organism evidence="2 3">
    <name type="scientific">Solihabitans fulvus</name>
    <dbReference type="NCBI Taxonomy" id="1892852"/>
    <lineage>
        <taxon>Bacteria</taxon>
        <taxon>Bacillati</taxon>
        <taxon>Actinomycetota</taxon>
        <taxon>Actinomycetes</taxon>
        <taxon>Pseudonocardiales</taxon>
        <taxon>Pseudonocardiaceae</taxon>
        <taxon>Solihabitans</taxon>
    </lineage>
</organism>
<dbReference type="AlphaFoldDB" id="A0A5B2XLK7"/>
<dbReference type="RefSeq" id="WP_149848912.1">
    <property type="nucleotide sequence ID" value="NZ_VUOB01000013.1"/>
</dbReference>
<accession>A0A5B2XLK7</accession>
<name>A0A5B2XLK7_9PSEU</name>
<reference evidence="2 3" key="1">
    <citation type="submission" date="2019-09" db="EMBL/GenBank/DDBJ databases">
        <title>Goodfellowia gen. nov., a new genus of the Pseudonocardineae related to Actinoalloteichus, containing Goodfellowia coeruleoviolacea gen. nov., comb. nov. gen. nov., comb. nov.</title>
        <authorList>
            <person name="Labeda D."/>
        </authorList>
    </citation>
    <scope>NUCLEOTIDE SEQUENCE [LARGE SCALE GENOMIC DNA]</scope>
    <source>
        <strain evidence="2 3">AN110305</strain>
    </source>
</reference>
<proteinExistence type="predicted"/>
<feature type="transmembrane region" description="Helical" evidence="1">
    <location>
        <begin position="21"/>
        <end position="44"/>
    </location>
</feature>
<feature type="transmembrane region" description="Helical" evidence="1">
    <location>
        <begin position="76"/>
        <end position="95"/>
    </location>
</feature>
<keyword evidence="1" id="KW-0812">Transmembrane</keyword>
<dbReference type="EMBL" id="VUOB01000013">
    <property type="protein sequence ID" value="KAA2264005.1"/>
    <property type="molecule type" value="Genomic_DNA"/>
</dbReference>
<reference evidence="2 3" key="2">
    <citation type="submission" date="2019-09" db="EMBL/GenBank/DDBJ databases">
        <authorList>
            <person name="Jin C."/>
        </authorList>
    </citation>
    <scope>NUCLEOTIDE SEQUENCE [LARGE SCALE GENOMIC DNA]</scope>
    <source>
        <strain evidence="2 3">AN110305</strain>
    </source>
</reference>
<evidence type="ECO:0000313" key="2">
    <source>
        <dbReference type="EMBL" id="KAA2264005.1"/>
    </source>
</evidence>
<comment type="caution">
    <text evidence="2">The sequence shown here is derived from an EMBL/GenBank/DDBJ whole genome shotgun (WGS) entry which is preliminary data.</text>
</comment>
<evidence type="ECO:0000313" key="3">
    <source>
        <dbReference type="Proteomes" id="UP000323454"/>
    </source>
</evidence>
<keyword evidence="3" id="KW-1185">Reference proteome</keyword>
<keyword evidence="1" id="KW-0472">Membrane</keyword>
<sequence>MINTVNAADVNVVDQPRAGRIAALAATLGLMVAMVALLLGAAALPAMADTTAPTTTTPGQVADGTVKAVHSSNGDIVVGGLAAIVMLSIAGAVLWHTARTRHNH</sequence>
<dbReference type="Proteomes" id="UP000323454">
    <property type="component" value="Unassembled WGS sequence"/>
</dbReference>